<evidence type="ECO:0000313" key="2">
    <source>
        <dbReference type="EMBL" id="MFC5812628.1"/>
    </source>
</evidence>
<proteinExistence type="predicted"/>
<dbReference type="RefSeq" id="WP_272172175.1">
    <property type="nucleotide sequence ID" value="NZ_JAQOSL010000046.1"/>
</dbReference>
<reference evidence="3" key="1">
    <citation type="journal article" date="2019" name="Int. J. Syst. Evol. Microbiol.">
        <title>The Global Catalogue of Microorganisms (GCM) 10K type strain sequencing project: providing services to taxonomists for standard genome sequencing and annotation.</title>
        <authorList>
            <consortium name="The Broad Institute Genomics Platform"/>
            <consortium name="The Broad Institute Genome Sequencing Center for Infectious Disease"/>
            <person name="Wu L."/>
            <person name="Ma J."/>
        </authorList>
    </citation>
    <scope>NUCLEOTIDE SEQUENCE [LARGE SCALE GENOMIC DNA]</scope>
    <source>
        <strain evidence="3">JCM 9918</strain>
    </source>
</reference>
<name>A0ABW1BJ24_9ACTN</name>
<gene>
    <name evidence="2" type="ORF">ACFQGO_34850</name>
</gene>
<protein>
    <submittedName>
        <fullName evidence="2">Uncharacterized protein</fullName>
    </submittedName>
</protein>
<evidence type="ECO:0000256" key="1">
    <source>
        <dbReference type="SAM" id="MobiDB-lite"/>
    </source>
</evidence>
<feature type="region of interest" description="Disordered" evidence="1">
    <location>
        <begin position="106"/>
        <end position="156"/>
    </location>
</feature>
<feature type="region of interest" description="Disordered" evidence="1">
    <location>
        <begin position="1"/>
        <end position="33"/>
    </location>
</feature>
<dbReference type="EMBL" id="JBHSNZ010000038">
    <property type="protein sequence ID" value="MFC5812628.1"/>
    <property type="molecule type" value="Genomic_DNA"/>
</dbReference>
<keyword evidence="3" id="KW-1185">Reference proteome</keyword>
<comment type="caution">
    <text evidence="2">The sequence shown here is derived from an EMBL/GenBank/DDBJ whole genome shotgun (WGS) entry which is preliminary data.</text>
</comment>
<evidence type="ECO:0000313" key="3">
    <source>
        <dbReference type="Proteomes" id="UP001596112"/>
    </source>
</evidence>
<sequence>MTTARRRRLNTDPSTARSTSTTDSPTTWEGPAAAAPRVEMWARSMADASYELHDIARAGGWNEGAAEDAIAALETNAQALATVHPDAGEALVVVHRVAAELRRLLHLPPPDADSYEQRNRPSVYSPPEEPGRRPPAPDGQPHRRGLGPGWQGLPEA</sequence>
<accession>A0ABW1BJ24</accession>
<organism evidence="2 3">
    <name type="scientific">Streptomyces heilongjiangensis</name>
    <dbReference type="NCBI Taxonomy" id="945052"/>
    <lineage>
        <taxon>Bacteria</taxon>
        <taxon>Bacillati</taxon>
        <taxon>Actinomycetota</taxon>
        <taxon>Actinomycetes</taxon>
        <taxon>Kitasatosporales</taxon>
        <taxon>Streptomycetaceae</taxon>
        <taxon>Streptomyces</taxon>
    </lineage>
</organism>
<dbReference type="Proteomes" id="UP001596112">
    <property type="component" value="Unassembled WGS sequence"/>
</dbReference>
<feature type="compositionally biased region" description="Polar residues" evidence="1">
    <location>
        <begin position="11"/>
        <end position="27"/>
    </location>
</feature>